<evidence type="ECO:0000313" key="2">
    <source>
        <dbReference type="EMBL" id="KAH0811123.1"/>
    </source>
</evidence>
<accession>A0A8J6HAU0</accession>
<gene>
    <name evidence="2" type="ORF">GEV33_011669</name>
</gene>
<sequence>MDVPCCVVVPCRRQSSARIFIDKASEDKPPRPRGHLDEIGRK</sequence>
<name>A0A8J6HAU0_TENMO</name>
<proteinExistence type="predicted"/>
<reference evidence="2" key="1">
    <citation type="journal article" date="2020" name="J Insects Food Feed">
        <title>The yellow mealworm (Tenebrio molitor) genome: a resource for the emerging insects as food and feed industry.</title>
        <authorList>
            <person name="Eriksson T."/>
            <person name="Andere A."/>
            <person name="Kelstrup H."/>
            <person name="Emery V."/>
            <person name="Picard C."/>
        </authorList>
    </citation>
    <scope>NUCLEOTIDE SEQUENCE</scope>
    <source>
        <strain evidence="2">Stoneville</strain>
        <tissue evidence="2">Whole head</tissue>
    </source>
</reference>
<dbReference type="AlphaFoldDB" id="A0A8J6HAU0"/>
<reference evidence="2" key="2">
    <citation type="submission" date="2021-08" db="EMBL/GenBank/DDBJ databases">
        <authorList>
            <person name="Eriksson T."/>
        </authorList>
    </citation>
    <scope>NUCLEOTIDE SEQUENCE</scope>
    <source>
        <strain evidence="2">Stoneville</strain>
        <tissue evidence="2">Whole head</tissue>
    </source>
</reference>
<feature type="region of interest" description="Disordered" evidence="1">
    <location>
        <begin position="22"/>
        <end position="42"/>
    </location>
</feature>
<evidence type="ECO:0000313" key="3">
    <source>
        <dbReference type="Proteomes" id="UP000719412"/>
    </source>
</evidence>
<protein>
    <submittedName>
        <fullName evidence="2">Uncharacterized protein</fullName>
    </submittedName>
</protein>
<organism evidence="2 3">
    <name type="scientific">Tenebrio molitor</name>
    <name type="common">Yellow mealworm beetle</name>
    <dbReference type="NCBI Taxonomy" id="7067"/>
    <lineage>
        <taxon>Eukaryota</taxon>
        <taxon>Metazoa</taxon>
        <taxon>Ecdysozoa</taxon>
        <taxon>Arthropoda</taxon>
        <taxon>Hexapoda</taxon>
        <taxon>Insecta</taxon>
        <taxon>Pterygota</taxon>
        <taxon>Neoptera</taxon>
        <taxon>Endopterygota</taxon>
        <taxon>Coleoptera</taxon>
        <taxon>Polyphaga</taxon>
        <taxon>Cucujiformia</taxon>
        <taxon>Tenebrionidae</taxon>
        <taxon>Tenebrio</taxon>
    </lineage>
</organism>
<keyword evidence="3" id="KW-1185">Reference proteome</keyword>
<evidence type="ECO:0000256" key="1">
    <source>
        <dbReference type="SAM" id="MobiDB-lite"/>
    </source>
</evidence>
<dbReference type="Proteomes" id="UP000719412">
    <property type="component" value="Unassembled WGS sequence"/>
</dbReference>
<comment type="caution">
    <text evidence="2">The sequence shown here is derived from an EMBL/GenBank/DDBJ whole genome shotgun (WGS) entry which is preliminary data.</text>
</comment>
<dbReference type="EMBL" id="JABDTM020027024">
    <property type="protein sequence ID" value="KAH0811123.1"/>
    <property type="molecule type" value="Genomic_DNA"/>
</dbReference>